<name>A0A645FRP9_9ZZZZ</name>
<dbReference type="Gene3D" id="3.30.565.40">
    <property type="entry name" value="Fervidobacterium nodosum Rt17-B1 like"/>
    <property type="match status" value="1"/>
</dbReference>
<dbReference type="AlphaFoldDB" id="A0A645FRP9"/>
<evidence type="ECO:0000313" key="1">
    <source>
        <dbReference type="EMBL" id="MPN17101.1"/>
    </source>
</evidence>
<comment type="caution">
    <text evidence="1">The sequence shown here is derived from an EMBL/GenBank/DDBJ whole genome shotgun (WGS) entry which is preliminary data.</text>
</comment>
<protein>
    <submittedName>
        <fullName evidence="1">Uncharacterized protein</fullName>
    </submittedName>
</protein>
<proteinExistence type="predicted"/>
<dbReference type="EMBL" id="VSSQ01064134">
    <property type="protein sequence ID" value="MPN17101.1"/>
    <property type="molecule type" value="Genomic_DNA"/>
</dbReference>
<gene>
    <name evidence="1" type="ORF">SDC9_164451</name>
</gene>
<sequence>MGYVRAVWRYNAAAWQLDNYTFQSKLDSLGHSSERENVIGLGGYKVCQEKAVIGRNVIAYPRISNAGKGAAQWKTNAQIESFVRAQFDEIKNKGYLEMNYEVKYGGYKLLSILMTGKKDGKGGNEDIFKPFNFDLATGELVPLEKLLGNDKKMWEKVAEITAKQGNKVTAETMDSYYFDGDNFVFLQRNAEKQRMEQISVPKKELAKFFAENKIEKQN</sequence>
<reference evidence="1" key="1">
    <citation type="submission" date="2019-08" db="EMBL/GenBank/DDBJ databases">
        <authorList>
            <person name="Kucharzyk K."/>
            <person name="Murdoch R.W."/>
            <person name="Higgins S."/>
            <person name="Loffler F."/>
        </authorList>
    </citation>
    <scope>NUCLEOTIDE SEQUENCE</scope>
</reference>
<accession>A0A645FRP9</accession>
<organism evidence="1">
    <name type="scientific">bioreactor metagenome</name>
    <dbReference type="NCBI Taxonomy" id="1076179"/>
    <lineage>
        <taxon>unclassified sequences</taxon>
        <taxon>metagenomes</taxon>
        <taxon>ecological metagenomes</taxon>
    </lineage>
</organism>